<keyword evidence="2" id="KW-1185">Reference proteome</keyword>
<dbReference type="AlphaFoldDB" id="A0A017RYU6"/>
<dbReference type="PROSITE" id="PS51257">
    <property type="entry name" value="PROKAR_LIPOPROTEIN"/>
    <property type="match status" value="1"/>
</dbReference>
<dbReference type="EMBL" id="AZQP01000001">
    <property type="protein sequence ID" value="EYE89857.1"/>
    <property type="molecule type" value="Genomic_DNA"/>
</dbReference>
<gene>
    <name evidence="1" type="ORF">Q428_00160</name>
</gene>
<evidence type="ECO:0008006" key="3">
    <source>
        <dbReference type="Google" id="ProtNLM"/>
    </source>
</evidence>
<accession>A0A017RYU6</accession>
<comment type="caution">
    <text evidence="1">The sequence shown here is derived from an EMBL/GenBank/DDBJ whole genome shotgun (WGS) entry which is preliminary data.</text>
</comment>
<dbReference type="Proteomes" id="UP000019681">
    <property type="component" value="Unassembled WGS sequence"/>
</dbReference>
<organism evidence="1 2">
    <name type="scientific">Fervidicella metallireducens AeB</name>
    <dbReference type="NCBI Taxonomy" id="1403537"/>
    <lineage>
        <taxon>Bacteria</taxon>
        <taxon>Bacillati</taxon>
        <taxon>Bacillota</taxon>
        <taxon>Clostridia</taxon>
        <taxon>Eubacteriales</taxon>
        <taxon>Clostridiaceae</taxon>
        <taxon>Fervidicella</taxon>
    </lineage>
</organism>
<evidence type="ECO:0000313" key="2">
    <source>
        <dbReference type="Proteomes" id="UP000019681"/>
    </source>
</evidence>
<dbReference type="STRING" id="1403537.Q428_00160"/>
<protein>
    <recommendedName>
        <fullName evidence="3">Lipoprotein</fullName>
    </recommendedName>
</protein>
<proteinExistence type="predicted"/>
<evidence type="ECO:0000313" key="1">
    <source>
        <dbReference type="EMBL" id="EYE89857.1"/>
    </source>
</evidence>
<reference evidence="1 2" key="1">
    <citation type="journal article" date="2014" name="Genome Announc.">
        <title>Draft Genome Sequence of Fervidicella metallireducens Strain AeBT, an Iron-Reducing Thermoanaerobe from the Great Artesian Basin.</title>
        <authorList>
            <person name="Patel B.K."/>
        </authorList>
    </citation>
    <scope>NUCLEOTIDE SEQUENCE [LARGE SCALE GENOMIC DNA]</scope>
    <source>
        <strain evidence="1 2">AeB</strain>
    </source>
</reference>
<name>A0A017RYU6_9CLOT</name>
<sequence length="263" mass="30841">MRVGDLVKKLYILPLLIVLMLFSSCTTSRVNQDMINRGLDKANIERITITNNRYAGRYTIVGEKNINRLRKNVIRALRVSVDNKLEPDFVIDFYDNTKRLSTFKYIAGIDDKKTANLIDENGNLYHINPSIENEFIKRMMKKSDHLHVPEYYISLIEILIDKIKPEDNSTIVIDISKDFSITRSITSVEQKRILDDIDKNNLNLRMPKEVEKWDYSIKIITNTYNDKKCETVVTVTDKNQSVVKYKFEGSFERGKWSYHIKFK</sequence>